<dbReference type="CDD" id="cd17574">
    <property type="entry name" value="REC_OmpR"/>
    <property type="match status" value="1"/>
</dbReference>
<accession>A0A177EBA9</accession>
<evidence type="ECO:0000256" key="10">
    <source>
        <dbReference type="SAM" id="Coils"/>
    </source>
</evidence>
<evidence type="ECO:0000259" key="11">
    <source>
        <dbReference type="PROSITE" id="PS50109"/>
    </source>
</evidence>
<dbReference type="PROSITE" id="PS50109">
    <property type="entry name" value="HIS_KIN"/>
    <property type="match status" value="1"/>
</dbReference>
<dbReference type="Proteomes" id="UP000076964">
    <property type="component" value="Unassembled WGS sequence"/>
</dbReference>
<dbReference type="InterPro" id="IPR004358">
    <property type="entry name" value="Sig_transdc_His_kin-like_C"/>
</dbReference>
<keyword evidence="8" id="KW-0902">Two-component regulatory system</keyword>
<evidence type="ECO:0000256" key="5">
    <source>
        <dbReference type="ARBA" id="ARBA00022741"/>
    </source>
</evidence>
<dbReference type="Gene3D" id="3.30.450.20">
    <property type="entry name" value="PAS domain"/>
    <property type="match status" value="1"/>
</dbReference>
<dbReference type="SMART" id="SM00387">
    <property type="entry name" value="HATPase_c"/>
    <property type="match status" value="1"/>
</dbReference>
<evidence type="ECO:0000256" key="2">
    <source>
        <dbReference type="ARBA" id="ARBA00012438"/>
    </source>
</evidence>
<reference evidence="13 14" key="1">
    <citation type="submission" date="2016-02" db="EMBL/GenBank/DDBJ databases">
        <title>Draft genome sequence of Thermodesulfatator sp. S606.</title>
        <authorList>
            <person name="Lai Q."/>
            <person name="Cao J."/>
            <person name="Dupont S."/>
            <person name="Shao Z."/>
            <person name="Jebbar M."/>
            <person name="Alain K."/>
        </authorList>
    </citation>
    <scope>NUCLEOTIDE SEQUENCE [LARGE SCALE GENOMIC DNA]</scope>
    <source>
        <strain evidence="13 14">S606</strain>
    </source>
</reference>
<gene>
    <name evidence="13" type="ORF">TH606_02755</name>
</gene>
<dbReference type="PANTHER" id="PTHR43065">
    <property type="entry name" value="SENSOR HISTIDINE KINASE"/>
    <property type="match status" value="1"/>
</dbReference>
<dbReference type="GO" id="GO:0000155">
    <property type="term" value="F:phosphorelay sensor kinase activity"/>
    <property type="evidence" value="ECO:0007669"/>
    <property type="project" value="InterPro"/>
</dbReference>
<dbReference type="AlphaFoldDB" id="A0A177EBA9"/>
<dbReference type="InterPro" id="IPR003594">
    <property type="entry name" value="HATPase_dom"/>
</dbReference>
<dbReference type="SUPFAM" id="SSF55874">
    <property type="entry name" value="ATPase domain of HSP90 chaperone/DNA topoisomerase II/histidine kinase"/>
    <property type="match status" value="1"/>
</dbReference>
<feature type="modified residue" description="4-aspartylphosphate" evidence="9">
    <location>
        <position position="54"/>
    </location>
</feature>
<dbReference type="EC" id="2.7.13.3" evidence="2"/>
<name>A0A177EBA9_9BACT</name>
<proteinExistence type="predicted"/>
<evidence type="ECO:0000256" key="6">
    <source>
        <dbReference type="ARBA" id="ARBA00022777"/>
    </source>
</evidence>
<evidence type="ECO:0000256" key="7">
    <source>
        <dbReference type="ARBA" id="ARBA00022840"/>
    </source>
</evidence>
<protein>
    <recommendedName>
        <fullName evidence="2">histidine kinase</fullName>
        <ecNumber evidence="2">2.7.13.3</ecNumber>
    </recommendedName>
</protein>
<comment type="caution">
    <text evidence="13">The sequence shown here is derived from an EMBL/GenBank/DDBJ whole genome shotgun (WGS) entry which is preliminary data.</text>
</comment>
<dbReference type="InterPro" id="IPR011006">
    <property type="entry name" value="CheY-like_superfamily"/>
</dbReference>
<dbReference type="PANTHER" id="PTHR43065:SF46">
    <property type="entry name" value="C4-DICARBOXYLATE TRANSPORT SENSOR PROTEIN DCTB"/>
    <property type="match status" value="1"/>
</dbReference>
<evidence type="ECO:0000256" key="3">
    <source>
        <dbReference type="ARBA" id="ARBA00022553"/>
    </source>
</evidence>
<evidence type="ECO:0000313" key="14">
    <source>
        <dbReference type="Proteomes" id="UP000076964"/>
    </source>
</evidence>
<evidence type="ECO:0000256" key="9">
    <source>
        <dbReference type="PROSITE-ProRule" id="PRU00169"/>
    </source>
</evidence>
<keyword evidence="3 9" id="KW-0597">Phosphoprotein</keyword>
<dbReference type="SUPFAM" id="SSF47384">
    <property type="entry name" value="Homodimeric domain of signal transducing histidine kinase"/>
    <property type="match status" value="1"/>
</dbReference>
<dbReference type="CDD" id="cd00156">
    <property type="entry name" value="REC"/>
    <property type="match status" value="1"/>
</dbReference>
<evidence type="ECO:0000256" key="8">
    <source>
        <dbReference type="ARBA" id="ARBA00023012"/>
    </source>
</evidence>
<dbReference type="CDD" id="cd00082">
    <property type="entry name" value="HisKA"/>
    <property type="match status" value="1"/>
</dbReference>
<dbReference type="STRING" id="1795632.TH606_02755"/>
<comment type="catalytic activity">
    <reaction evidence="1">
        <text>ATP + protein L-histidine = ADP + protein N-phospho-L-histidine.</text>
        <dbReference type="EC" id="2.7.13.3"/>
    </reaction>
</comment>
<evidence type="ECO:0000313" key="13">
    <source>
        <dbReference type="EMBL" id="OAG28289.1"/>
    </source>
</evidence>
<keyword evidence="10" id="KW-0175">Coiled coil</keyword>
<feature type="domain" description="Response regulatory" evidence="12">
    <location>
        <begin position="649"/>
        <end position="764"/>
    </location>
</feature>
<evidence type="ECO:0000259" key="12">
    <source>
        <dbReference type="PROSITE" id="PS50110"/>
    </source>
</evidence>
<dbReference type="InterPro" id="IPR003661">
    <property type="entry name" value="HisK_dim/P_dom"/>
</dbReference>
<dbReference type="Gene3D" id="1.10.287.130">
    <property type="match status" value="1"/>
</dbReference>
<keyword evidence="5" id="KW-0547">Nucleotide-binding</keyword>
<dbReference type="SUPFAM" id="SSF52172">
    <property type="entry name" value="CheY-like"/>
    <property type="match status" value="2"/>
</dbReference>
<evidence type="ECO:0000256" key="1">
    <source>
        <dbReference type="ARBA" id="ARBA00000085"/>
    </source>
</evidence>
<dbReference type="InterPro" id="IPR036097">
    <property type="entry name" value="HisK_dim/P_sf"/>
</dbReference>
<dbReference type="InterPro" id="IPR036890">
    <property type="entry name" value="HATPase_C_sf"/>
</dbReference>
<dbReference type="OrthoDB" id="9761600at2"/>
<evidence type="ECO:0000256" key="4">
    <source>
        <dbReference type="ARBA" id="ARBA00022679"/>
    </source>
</evidence>
<dbReference type="SMART" id="SM00388">
    <property type="entry name" value="HisKA"/>
    <property type="match status" value="1"/>
</dbReference>
<dbReference type="EMBL" id="LSFI01000008">
    <property type="protein sequence ID" value="OAG28289.1"/>
    <property type="molecule type" value="Genomic_DNA"/>
</dbReference>
<keyword evidence="4" id="KW-0808">Transferase</keyword>
<feature type="modified residue" description="4-aspartylphosphate" evidence="9">
    <location>
        <position position="699"/>
    </location>
</feature>
<dbReference type="InterPro" id="IPR005467">
    <property type="entry name" value="His_kinase_dom"/>
</dbReference>
<keyword evidence="7" id="KW-0067">ATP-binding</keyword>
<feature type="domain" description="Histidine kinase" evidence="11">
    <location>
        <begin position="403"/>
        <end position="628"/>
    </location>
</feature>
<sequence>MASKILLVNDEPVQRFRLASTLKKAGYFVEQAGDGLEAIDLLSSGLSPDLIITDLYMPRVDGWGLCRFLWENGHNVPVLIISSFFIPEEIDEIIKALGVAGFLSYPCTKEKLLATIEEILKAPKIEKAYRVLLLVNNNSFEKERIELLKRAGLIVNAQEKLKECIEILKREKFQAAFISPEVSPDEVFILKQAAPELSIIVFPPEANKDTDPFSYVIKGARWVLPPNTGPEYIRFLLEREIKEKALLLGQKLLNQKTRELEKVSEELVRVQNVLQLIVEQSTDIGLVITNENIEPFFINPRAEEIFSLVQSESFCSFLKYLLGNFSVEEIIKVVNQEGLFQCEVKISGKETIISLKVRSFFAKEKNKLLGYVFAIEDLTEERKFQERLIQMQKMEAIATLAAGIAHDFNNILAAIRLKAELIAGNTVSFELKNIEDILALCDRAAQVVNQMITLANPEDKEKTEISDLNQQTKEALSFIQETIPKGIKVQINLNESRLFVPLSKVQLTQIIMNLCLNAIQAMEETGTLSLRTFKVELSEPPEGYIPGGNKEIHGIYACLEVKDTGSGIPQEHLRRIFDPYFSTKNPETGTGLGLAVTKKIVEKAKGFILVRTKLHKGSTFRIYLPLVDPPDQIRSDIRKDLRFKLSSPKVMIVEDEKAIAEVVAKYLIEKGCKVECYFSGKEAISRLEKEAFPDAILLDWNLSGISGKEFIQTIKKAGKDIPIIVTTGYMSEEDRAFLKAMGIETVLYKPFHLEEIPSNLAVIMKN</sequence>
<feature type="coiled-coil region" evidence="10">
    <location>
        <begin position="253"/>
        <end position="280"/>
    </location>
</feature>
<keyword evidence="14" id="KW-1185">Reference proteome</keyword>
<dbReference type="PRINTS" id="PR00344">
    <property type="entry name" value="BCTRLSENSOR"/>
</dbReference>
<dbReference type="GO" id="GO:0005524">
    <property type="term" value="F:ATP binding"/>
    <property type="evidence" value="ECO:0007669"/>
    <property type="project" value="UniProtKB-KW"/>
</dbReference>
<dbReference type="SMART" id="SM00448">
    <property type="entry name" value="REC"/>
    <property type="match status" value="2"/>
</dbReference>
<dbReference type="PROSITE" id="PS50110">
    <property type="entry name" value="RESPONSE_REGULATORY"/>
    <property type="match status" value="2"/>
</dbReference>
<dbReference type="Pfam" id="PF02518">
    <property type="entry name" value="HATPase_c"/>
    <property type="match status" value="1"/>
</dbReference>
<feature type="domain" description="Response regulatory" evidence="12">
    <location>
        <begin position="4"/>
        <end position="120"/>
    </location>
</feature>
<dbReference type="Gene3D" id="3.30.565.10">
    <property type="entry name" value="Histidine kinase-like ATPase, C-terminal domain"/>
    <property type="match status" value="1"/>
</dbReference>
<dbReference type="InterPro" id="IPR001789">
    <property type="entry name" value="Sig_transdc_resp-reg_receiver"/>
</dbReference>
<dbReference type="Gene3D" id="3.40.50.2300">
    <property type="match status" value="2"/>
</dbReference>
<dbReference type="Pfam" id="PF00072">
    <property type="entry name" value="Response_reg"/>
    <property type="match status" value="2"/>
</dbReference>
<organism evidence="13 14">
    <name type="scientific">Thermodesulfatator autotrophicus</name>
    <dbReference type="NCBI Taxonomy" id="1795632"/>
    <lineage>
        <taxon>Bacteria</taxon>
        <taxon>Pseudomonadati</taxon>
        <taxon>Thermodesulfobacteriota</taxon>
        <taxon>Thermodesulfobacteria</taxon>
        <taxon>Thermodesulfobacteriales</taxon>
        <taxon>Thermodesulfatatoraceae</taxon>
        <taxon>Thermodesulfatator</taxon>
    </lineage>
</organism>
<keyword evidence="6" id="KW-0418">Kinase</keyword>
<dbReference type="RefSeq" id="WP_068541168.1">
    <property type="nucleotide sequence ID" value="NZ_LSFI01000008.1"/>
</dbReference>